<keyword evidence="2" id="KW-0472">Membrane</keyword>
<feature type="region of interest" description="Disordered" evidence="1">
    <location>
        <begin position="382"/>
        <end position="402"/>
    </location>
</feature>
<dbReference type="Pfam" id="PF22974">
    <property type="entry name" value="DUF7029"/>
    <property type="match status" value="1"/>
</dbReference>
<evidence type="ECO:0000313" key="5">
    <source>
        <dbReference type="EMBL" id="KAK3049643.1"/>
    </source>
</evidence>
<evidence type="ECO:0000259" key="4">
    <source>
        <dbReference type="Pfam" id="PF23865"/>
    </source>
</evidence>
<keyword evidence="2" id="KW-0812">Transmembrane</keyword>
<feature type="domain" description="DUF7223" evidence="4">
    <location>
        <begin position="425"/>
        <end position="611"/>
    </location>
</feature>
<reference evidence="5" key="1">
    <citation type="submission" date="2023-04" db="EMBL/GenBank/DDBJ databases">
        <title>Black Yeasts Isolated from many extreme environments.</title>
        <authorList>
            <person name="Coleine C."/>
            <person name="Stajich J.E."/>
            <person name="Selbmann L."/>
        </authorList>
    </citation>
    <scope>NUCLEOTIDE SEQUENCE</scope>
    <source>
        <strain evidence="5">CCFEE 5312</strain>
    </source>
</reference>
<feature type="transmembrane region" description="Helical" evidence="2">
    <location>
        <begin position="57"/>
        <end position="78"/>
    </location>
</feature>
<organism evidence="5 6">
    <name type="scientific">Extremus antarcticus</name>
    <dbReference type="NCBI Taxonomy" id="702011"/>
    <lineage>
        <taxon>Eukaryota</taxon>
        <taxon>Fungi</taxon>
        <taxon>Dikarya</taxon>
        <taxon>Ascomycota</taxon>
        <taxon>Pezizomycotina</taxon>
        <taxon>Dothideomycetes</taxon>
        <taxon>Dothideomycetidae</taxon>
        <taxon>Mycosphaerellales</taxon>
        <taxon>Extremaceae</taxon>
        <taxon>Extremus</taxon>
    </lineage>
</organism>
<evidence type="ECO:0008006" key="7">
    <source>
        <dbReference type="Google" id="ProtNLM"/>
    </source>
</evidence>
<name>A0AAJ0D9C6_9PEZI</name>
<dbReference type="AlphaFoldDB" id="A0AAJ0D9C6"/>
<evidence type="ECO:0000313" key="6">
    <source>
        <dbReference type="Proteomes" id="UP001271007"/>
    </source>
</evidence>
<accession>A0AAJ0D9C6</accession>
<dbReference type="Proteomes" id="UP001271007">
    <property type="component" value="Unassembled WGS sequence"/>
</dbReference>
<dbReference type="InterPro" id="IPR054293">
    <property type="entry name" value="DUF7029"/>
</dbReference>
<feature type="compositionally biased region" description="Basic residues" evidence="1">
    <location>
        <begin position="385"/>
        <end position="395"/>
    </location>
</feature>
<evidence type="ECO:0000259" key="3">
    <source>
        <dbReference type="Pfam" id="PF22974"/>
    </source>
</evidence>
<dbReference type="Pfam" id="PF23865">
    <property type="entry name" value="DUF7223"/>
    <property type="match status" value="1"/>
</dbReference>
<evidence type="ECO:0000256" key="2">
    <source>
        <dbReference type="SAM" id="Phobius"/>
    </source>
</evidence>
<dbReference type="InterPro" id="IPR055647">
    <property type="entry name" value="DUF7223"/>
</dbReference>
<evidence type="ECO:0000256" key="1">
    <source>
        <dbReference type="SAM" id="MobiDB-lite"/>
    </source>
</evidence>
<feature type="compositionally biased region" description="Basic and acidic residues" evidence="1">
    <location>
        <begin position="246"/>
        <end position="257"/>
    </location>
</feature>
<keyword evidence="2" id="KW-1133">Transmembrane helix</keyword>
<feature type="region of interest" description="Disordered" evidence="1">
    <location>
        <begin position="237"/>
        <end position="260"/>
    </location>
</feature>
<proteinExistence type="predicted"/>
<feature type="domain" description="DUF7029" evidence="3">
    <location>
        <begin position="153"/>
        <end position="211"/>
    </location>
</feature>
<gene>
    <name evidence="5" type="ORF">LTR09_009064</name>
</gene>
<feature type="transmembrane region" description="Helical" evidence="2">
    <location>
        <begin position="29"/>
        <end position="50"/>
    </location>
</feature>
<keyword evidence="6" id="KW-1185">Reference proteome</keyword>
<comment type="caution">
    <text evidence="5">The sequence shown here is derived from an EMBL/GenBank/DDBJ whole genome shotgun (WGS) entry which is preliminary data.</text>
</comment>
<sequence>MGKIGRAICDRHEFDEVYHVPLPALPTTLLPAFTHFHSLALAILSFHVLLSNTTLIVYFKILAFLGLFALSNAAPAGVVQSSPSPTTDSGLAVYTEQPTQEHPPLLPAVHWEHVGDDYGHLAPQSEHALYFSSHGLSDPRVEHAFAHFNATWQKAVVIADHSDHVRSVGCAAGGVAIQFTNKEAYQYAKKTWPSNDDFMLATYNYGCGEPYWRASRTSSGWNLFSAEVTSMTWGTWKPDPSQNLHPRTEKRAADRCGDAPQPRIDGFPTVACNDPNFDETLDALIGYLDCDGKNYSQCFQAFAPGATNFTDPDPDMPDSPDLTRRHFKRRTLVLKNHLGKRNFFEGIGQTIKGGFEKFGGLLSGNKALQAQGDKNVVEGKEKLKGKPKHPHRRLRPQGQTRARTLANSFSIAKSESDGPGGVKGKLEVFCVDCHAKGKIDLGGSAEWHLTDGLRKLEGNIKGNFEAQIALGIVAELEKEEKFEHELAKLTPPGFSIPKIFDIGPFVALRVTAEVNLSLKGQALAGVKLTIPEFEGSVNLKEPEKSKQLNIQPKLEKIFEAKAAISATAGVGLPIAIGFGISIHPLNFKKNIELVEKPMVDGSIKAEISTDGSTVSAPCKGLDWNIRFKNTVYFNAADIKQFTINEFSKDIAKGCLEIPGIGGTTTTATTAETTATTGTETTGETTATTAETTATTAETTATTEGATTEATPATTDNTPTETAAKRALHARAVETTALPTLIARDSNSTWLPYNETDFAWIEDNDNDFTDREENFVFGQLASNSIADAQGDTSGNPFEEGDKYITIKSVNGNLQLALDNDGNIRPYSSQYIGIRWEENEGLVFADESTRVLHYYPSTMKKLGVSRIRGSSDEKIPKTADLVVLHPAATGDSKTPYVYAAADSQGNTFHFLTCTYDKGPSKMFLAKDVEAGAKTLVEEKLRYIVTGGIVEECFEYPWVVPAGAEGTDV</sequence>
<dbReference type="EMBL" id="JAWDJX010000038">
    <property type="protein sequence ID" value="KAK3049643.1"/>
    <property type="molecule type" value="Genomic_DNA"/>
</dbReference>
<feature type="compositionally biased region" description="Low complexity" evidence="1">
    <location>
        <begin position="663"/>
        <end position="718"/>
    </location>
</feature>
<feature type="region of interest" description="Disordered" evidence="1">
    <location>
        <begin position="661"/>
        <end position="718"/>
    </location>
</feature>
<protein>
    <recommendedName>
        <fullName evidence="7">Cytochrome c domain-containing protein</fullName>
    </recommendedName>
</protein>